<organism evidence="1">
    <name type="scientific">hydrocarbon metagenome</name>
    <dbReference type="NCBI Taxonomy" id="938273"/>
    <lineage>
        <taxon>unclassified sequences</taxon>
        <taxon>metagenomes</taxon>
        <taxon>ecological metagenomes</taxon>
    </lineage>
</organism>
<dbReference type="EMBL" id="LNQE01001523">
    <property type="protein sequence ID" value="KUG15855.1"/>
    <property type="molecule type" value="Genomic_DNA"/>
</dbReference>
<comment type="caution">
    <text evidence="1">The sequence shown here is derived from an EMBL/GenBank/DDBJ whole genome shotgun (WGS) entry which is preliminary data.</text>
</comment>
<accession>A0A0W8F4S0</accession>
<proteinExistence type="predicted"/>
<evidence type="ECO:0000313" key="1">
    <source>
        <dbReference type="EMBL" id="KUG15855.1"/>
    </source>
</evidence>
<name>A0A0W8F4S0_9ZZZZ</name>
<reference evidence="1" key="1">
    <citation type="journal article" date="2015" name="Proc. Natl. Acad. Sci. U.S.A.">
        <title>Networks of energetic and metabolic interactions define dynamics in microbial communities.</title>
        <authorList>
            <person name="Embree M."/>
            <person name="Liu J.K."/>
            <person name="Al-Bassam M.M."/>
            <person name="Zengler K."/>
        </authorList>
    </citation>
    <scope>NUCLEOTIDE SEQUENCE</scope>
</reference>
<gene>
    <name evidence="1" type="ORF">ASZ90_014487</name>
</gene>
<sequence>MYFLMKSDKKVKTDKKKSGGMDWKKAALIIVGVLFAVTMIVSSLGTGWLVGLKAIQAGDSVVVEYTLRDSYGRPALTATERTYTTAYENGELVWYTGPISLIAVGTTGEVVAPVPAFRDDYGEADFALFGQEQNQIAAGLPGMKQGETKRITLTDTDQFQQDITGEQFDGMGGNFSVARIGDQFPLAFMTSIVEDNDQNTTVKYAVRTAYVTGKTDQNISISYAYPVADISIVQFTSS</sequence>
<dbReference type="AlphaFoldDB" id="A0A0W8F4S0"/>
<protein>
    <submittedName>
        <fullName evidence="1">Uncharacterized protein</fullName>
    </submittedName>
</protein>